<dbReference type="InParanoid" id="A0A194XTS0"/>
<feature type="region of interest" description="Disordered" evidence="2">
    <location>
        <begin position="47"/>
        <end position="70"/>
    </location>
</feature>
<dbReference type="RefSeq" id="XP_018077963.1">
    <property type="nucleotide sequence ID" value="XM_018212741.1"/>
</dbReference>
<proteinExistence type="predicted"/>
<dbReference type="GO" id="GO:0000981">
    <property type="term" value="F:DNA-binding transcription factor activity, RNA polymerase II-specific"/>
    <property type="evidence" value="ECO:0007669"/>
    <property type="project" value="InterPro"/>
</dbReference>
<keyword evidence="1" id="KW-0539">Nucleus</keyword>
<dbReference type="Gene3D" id="4.10.240.10">
    <property type="entry name" value="Zn(2)-C6 fungal-type DNA-binding domain"/>
    <property type="match status" value="1"/>
</dbReference>
<feature type="domain" description="Zn(2)-C6 fungal-type" evidence="3">
    <location>
        <begin position="22"/>
        <end position="50"/>
    </location>
</feature>
<gene>
    <name evidence="4" type="ORF">LY89DRAFT_664012</name>
</gene>
<dbReference type="InterPro" id="IPR021858">
    <property type="entry name" value="Fun_TF"/>
</dbReference>
<feature type="compositionally biased region" description="Polar residues" evidence="2">
    <location>
        <begin position="47"/>
        <end position="60"/>
    </location>
</feature>
<dbReference type="InterPro" id="IPR001138">
    <property type="entry name" value="Zn2Cys6_DnaBD"/>
</dbReference>
<dbReference type="GeneID" id="28822467"/>
<dbReference type="OrthoDB" id="3546279at2759"/>
<protein>
    <recommendedName>
        <fullName evidence="3">Zn(2)-C6 fungal-type domain-containing protein</fullName>
    </recommendedName>
</protein>
<dbReference type="Proteomes" id="UP000070700">
    <property type="component" value="Unassembled WGS sequence"/>
</dbReference>
<accession>A0A194XTS0</accession>
<keyword evidence="5" id="KW-1185">Reference proteome</keyword>
<evidence type="ECO:0000256" key="2">
    <source>
        <dbReference type="SAM" id="MobiDB-lite"/>
    </source>
</evidence>
<dbReference type="KEGG" id="psco:LY89DRAFT_664012"/>
<reference evidence="4 5" key="1">
    <citation type="submission" date="2015-10" db="EMBL/GenBank/DDBJ databases">
        <title>Full genome of DAOMC 229536 Phialocephala scopiformis, a fungal endophyte of spruce producing the potent anti-insectan compound rugulosin.</title>
        <authorList>
            <consortium name="DOE Joint Genome Institute"/>
            <person name="Walker A.K."/>
            <person name="Frasz S.L."/>
            <person name="Seifert K.A."/>
            <person name="Miller J.D."/>
            <person name="Mondo S.J."/>
            <person name="Labutti K."/>
            <person name="Lipzen A."/>
            <person name="Dockter R."/>
            <person name="Kennedy M."/>
            <person name="Grigoriev I.V."/>
            <person name="Spatafora J.W."/>
        </authorList>
    </citation>
    <scope>NUCLEOTIDE SEQUENCE [LARGE SCALE GENOMIC DNA]</scope>
    <source>
        <strain evidence="4 5">CBS 120377</strain>
    </source>
</reference>
<dbReference type="CDD" id="cd00067">
    <property type="entry name" value="GAL4"/>
    <property type="match status" value="1"/>
</dbReference>
<name>A0A194XTS0_MOLSC</name>
<evidence type="ECO:0000256" key="1">
    <source>
        <dbReference type="ARBA" id="ARBA00023242"/>
    </source>
</evidence>
<dbReference type="Pfam" id="PF00172">
    <property type="entry name" value="Zn_clus"/>
    <property type="match status" value="1"/>
</dbReference>
<dbReference type="SUPFAM" id="SSF57701">
    <property type="entry name" value="Zn2/Cys6 DNA-binding domain"/>
    <property type="match status" value="1"/>
</dbReference>
<sequence length="415" mass="47106">MDVGGVEREESKFKLKLWPKSEKMACNETRPICGNCGRHGVPCVYNNSPSTSARQPSPNERSFPPPKSKDLDLLADYRPTLFIPPPNDPNVQYLLSSMDSDDEKWEIPEGKPRRRLELRLQQNFIERTSQTLSGCQNAPVREVWAVEVPKLAFSNDNVLYGMLALSALHLLKSEPENQELRLARQAYKGLALREHRRAIPGLSSDTADAVCYASTLVMTDAFARLQDRPLDPWTPPMEWIQMARGSGSVFGAAFDQINNIRTAKIMPVVDAEPQLTDATVLFAESNRRGLEHLLRQDLSNERWDHDTQYAYQRALNYIGGVEKAVERGEHPLGTCRRMMAFALLGPKQFYLFVEEYRPRALVILAHYFAIYSKMEDLWWIGNVARREIQGIQRVLPAEWQGLMRAPLASVGLLAP</sequence>
<evidence type="ECO:0000313" key="4">
    <source>
        <dbReference type="EMBL" id="KUJ23608.1"/>
    </source>
</evidence>
<dbReference type="InterPro" id="IPR036864">
    <property type="entry name" value="Zn2-C6_fun-type_DNA-bd_sf"/>
</dbReference>
<dbReference type="PANTHER" id="PTHR47657:SF14">
    <property type="entry name" value="ZN(2)-C6 FUNGAL-TYPE DOMAIN-CONTAINING PROTEIN"/>
    <property type="match status" value="1"/>
</dbReference>
<dbReference type="InterPro" id="IPR052400">
    <property type="entry name" value="Zn2-C6_fungal_TF"/>
</dbReference>
<dbReference type="AlphaFoldDB" id="A0A194XTS0"/>
<organism evidence="4 5">
    <name type="scientific">Mollisia scopiformis</name>
    <name type="common">Conifer needle endophyte fungus</name>
    <name type="synonym">Phialocephala scopiformis</name>
    <dbReference type="NCBI Taxonomy" id="149040"/>
    <lineage>
        <taxon>Eukaryota</taxon>
        <taxon>Fungi</taxon>
        <taxon>Dikarya</taxon>
        <taxon>Ascomycota</taxon>
        <taxon>Pezizomycotina</taxon>
        <taxon>Leotiomycetes</taxon>
        <taxon>Helotiales</taxon>
        <taxon>Mollisiaceae</taxon>
        <taxon>Mollisia</taxon>
    </lineage>
</organism>
<evidence type="ECO:0000313" key="5">
    <source>
        <dbReference type="Proteomes" id="UP000070700"/>
    </source>
</evidence>
<evidence type="ECO:0000259" key="3">
    <source>
        <dbReference type="Pfam" id="PF00172"/>
    </source>
</evidence>
<dbReference type="EMBL" id="KQ947405">
    <property type="protein sequence ID" value="KUJ23608.1"/>
    <property type="molecule type" value="Genomic_DNA"/>
</dbReference>
<dbReference type="GO" id="GO:0008270">
    <property type="term" value="F:zinc ion binding"/>
    <property type="evidence" value="ECO:0007669"/>
    <property type="project" value="InterPro"/>
</dbReference>
<dbReference type="PANTHER" id="PTHR47657">
    <property type="entry name" value="STEROL REGULATORY ELEMENT-BINDING PROTEIN ECM22"/>
    <property type="match status" value="1"/>
</dbReference>
<dbReference type="Pfam" id="PF11951">
    <property type="entry name" value="Fungal_trans_2"/>
    <property type="match status" value="1"/>
</dbReference>